<proteinExistence type="predicted"/>
<evidence type="ECO:0000313" key="3">
    <source>
        <dbReference type="Proteomes" id="UP000681967"/>
    </source>
</evidence>
<reference evidence="1" key="1">
    <citation type="submission" date="2021-02" db="EMBL/GenBank/DDBJ databases">
        <authorList>
            <person name="Nowell W R."/>
        </authorList>
    </citation>
    <scope>NUCLEOTIDE SEQUENCE</scope>
</reference>
<sequence>RDVNAIDVLLTISDDEQVSYELFGLNEHISVNFESSSKLCCSQSYICCVSVSGLNLYECPYGSVMNMADGILIFNRIDELTC</sequence>
<comment type="caution">
    <text evidence="1">The sequence shown here is derived from an EMBL/GenBank/DDBJ whole genome shotgun (WGS) entry which is preliminary data.</text>
</comment>
<protein>
    <submittedName>
        <fullName evidence="1">Uncharacterized protein</fullName>
    </submittedName>
</protein>
<feature type="non-terminal residue" evidence="1">
    <location>
        <position position="1"/>
    </location>
</feature>
<gene>
    <name evidence="1" type="ORF">BYL167_LOCUS29420</name>
    <name evidence="2" type="ORF">GIL414_LOCUS33575</name>
</gene>
<dbReference type="AlphaFoldDB" id="A0A8S2USL5"/>
<evidence type="ECO:0000313" key="1">
    <source>
        <dbReference type="EMBL" id="CAF4348938.1"/>
    </source>
</evidence>
<dbReference type="EMBL" id="CAJOBJ010074859">
    <property type="protein sequence ID" value="CAF4476031.1"/>
    <property type="molecule type" value="Genomic_DNA"/>
</dbReference>
<evidence type="ECO:0000313" key="2">
    <source>
        <dbReference type="EMBL" id="CAF4476031.1"/>
    </source>
</evidence>
<dbReference type="Proteomes" id="UP000681720">
    <property type="component" value="Unassembled WGS sequence"/>
</dbReference>
<name>A0A8S2USL5_9BILA</name>
<accession>A0A8S2USL5</accession>
<organism evidence="1 3">
    <name type="scientific">Rotaria magnacalcarata</name>
    <dbReference type="NCBI Taxonomy" id="392030"/>
    <lineage>
        <taxon>Eukaryota</taxon>
        <taxon>Metazoa</taxon>
        <taxon>Spiralia</taxon>
        <taxon>Gnathifera</taxon>
        <taxon>Rotifera</taxon>
        <taxon>Eurotatoria</taxon>
        <taxon>Bdelloidea</taxon>
        <taxon>Philodinida</taxon>
        <taxon>Philodinidae</taxon>
        <taxon>Rotaria</taxon>
    </lineage>
</organism>
<dbReference type="Proteomes" id="UP000681967">
    <property type="component" value="Unassembled WGS sequence"/>
</dbReference>
<dbReference type="EMBL" id="CAJOBH010044910">
    <property type="protein sequence ID" value="CAF4348938.1"/>
    <property type="molecule type" value="Genomic_DNA"/>
</dbReference>